<keyword evidence="2" id="KW-1133">Transmembrane helix</keyword>
<sequence>MSEEEKTGKEVKNKKSEEKEQPTQQETKSEKSSKSSRIKNKSKIKTAEKIQSLKRNVESSEKKTKKGTKERSKEIDEMPPTADSARSPAPNQKKKKQKGMIQSKTNPQTTASSIPNSVGKSKEPTENGMFPATTPTPDVGPDRKSKAMGVIEMDQGTKKPVETLNEEPRERKKRELKRETNHIYHVRPGINREAEHTRRKEFEQELIKYETGKFTYLTDPTRYHFRLPPSMDIVTQFVLPSLLILAIMLATVTCLIFLEVYIRDENILRENNCPGLIQGPWEELDSYDLDNFRSINPDLTRGVKAQTYRWMPLAETVMQMNFECPPSVILEMSSEKKHHSMKFNEAPSHSIGLFLVISLYFSCFMV</sequence>
<proteinExistence type="predicted"/>
<organism evidence="4">
    <name type="scientific">Caenorhabditis brenneri</name>
    <name type="common">Nematode worm</name>
    <dbReference type="NCBI Taxonomy" id="135651"/>
    <lineage>
        <taxon>Eukaryota</taxon>
        <taxon>Metazoa</taxon>
        <taxon>Ecdysozoa</taxon>
        <taxon>Nematoda</taxon>
        <taxon>Chromadorea</taxon>
        <taxon>Rhabditida</taxon>
        <taxon>Rhabditina</taxon>
        <taxon>Rhabditomorpha</taxon>
        <taxon>Rhabditoidea</taxon>
        <taxon>Rhabditidae</taxon>
        <taxon>Peloderinae</taxon>
        <taxon>Caenorhabditis</taxon>
    </lineage>
</organism>
<feature type="transmembrane region" description="Helical" evidence="2">
    <location>
        <begin position="237"/>
        <end position="262"/>
    </location>
</feature>
<dbReference type="EMBL" id="GL379799">
    <property type="protein sequence ID" value="EGT34892.1"/>
    <property type="molecule type" value="Genomic_DNA"/>
</dbReference>
<evidence type="ECO:0000256" key="1">
    <source>
        <dbReference type="SAM" id="MobiDB-lite"/>
    </source>
</evidence>
<dbReference type="eggNOG" id="ENOG502TGRS">
    <property type="taxonomic scope" value="Eukaryota"/>
</dbReference>
<feature type="compositionally biased region" description="Basic and acidic residues" evidence="1">
    <location>
        <begin position="55"/>
        <end position="76"/>
    </location>
</feature>
<protein>
    <submittedName>
        <fullName evidence="3">Uncharacterized protein</fullName>
    </submittedName>
</protein>
<dbReference type="HOGENOM" id="CLU_802227_0_0_1"/>
<dbReference type="AlphaFoldDB" id="G0ML38"/>
<feature type="compositionally biased region" description="Basic and acidic residues" evidence="1">
    <location>
        <begin position="1"/>
        <end position="33"/>
    </location>
</feature>
<dbReference type="OrthoDB" id="5826572at2759"/>
<reference evidence="4" key="1">
    <citation type="submission" date="2011-07" db="EMBL/GenBank/DDBJ databases">
        <authorList>
            <consortium name="Caenorhabditis brenneri Sequencing and Analysis Consortium"/>
            <person name="Wilson R.K."/>
        </authorList>
    </citation>
    <scope>NUCLEOTIDE SEQUENCE [LARGE SCALE GENOMIC DNA]</scope>
    <source>
        <strain evidence="4">PB2801</strain>
    </source>
</reference>
<name>G0ML38_CAEBE</name>
<evidence type="ECO:0000256" key="2">
    <source>
        <dbReference type="SAM" id="Phobius"/>
    </source>
</evidence>
<accession>G0ML38</accession>
<evidence type="ECO:0000313" key="4">
    <source>
        <dbReference type="Proteomes" id="UP000008068"/>
    </source>
</evidence>
<dbReference type="FunCoup" id="G0ML38">
    <property type="interactions" value="1924"/>
</dbReference>
<gene>
    <name evidence="3" type="ORF">CAEBREN_07725</name>
</gene>
<dbReference type="OMA" id="LVIQFVF"/>
<dbReference type="InParanoid" id="G0ML38"/>
<dbReference type="Proteomes" id="UP000008068">
    <property type="component" value="Unassembled WGS sequence"/>
</dbReference>
<keyword evidence="4" id="KW-1185">Reference proteome</keyword>
<feature type="compositionally biased region" description="Polar residues" evidence="1">
    <location>
        <begin position="100"/>
        <end position="119"/>
    </location>
</feature>
<evidence type="ECO:0000313" key="3">
    <source>
        <dbReference type="EMBL" id="EGT34892.1"/>
    </source>
</evidence>
<feature type="region of interest" description="Disordered" evidence="1">
    <location>
        <begin position="1"/>
        <end position="143"/>
    </location>
</feature>
<dbReference type="STRING" id="135651.G0ML38"/>
<feature type="compositionally biased region" description="Basic residues" evidence="1">
    <location>
        <begin position="34"/>
        <end position="44"/>
    </location>
</feature>
<keyword evidence="2" id="KW-0472">Membrane</keyword>
<keyword evidence="2" id="KW-0812">Transmembrane</keyword>